<dbReference type="GO" id="GO:0005886">
    <property type="term" value="C:plasma membrane"/>
    <property type="evidence" value="ECO:0007669"/>
    <property type="project" value="UniProtKB-SubCell"/>
</dbReference>
<evidence type="ECO:0000256" key="1">
    <source>
        <dbReference type="ARBA" id="ARBA00004193"/>
    </source>
</evidence>
<feature type="domain" description="ABC transporter substrate-binding protein PnrA-like" evidence="9">
    <location>
        <begin position="58"/>
        <end position="366"/>
    </location>
</feature>
<evidence type="ECO:0000256" key="4">
    <source>
        <dbReference type="ARBA" id="ARBA00022729"/>
    </source>
</evidence>
<comment type="subcellular location">
    <subcellularLocation>
        <location evidence="1">Cell membrane</location>
        <topology evidence="1">Lipid-anchor</topology>
    </subcellularLocation>
</comment>
<dbReference type="PANTHER" id="PTHR34296">
    <property type="entry name" value="TRANSCRIPTIONAL ACTIVATOR PROTEIN MED"/>
    <property type="match status" value="1"/>
</dbReference>
<accession>A0A2J8B277</accession>
<dbReference type="PROSITE" id="PS51257">
    <property type="entry name" value="PROKAR_LIPOPROTEIN"/>
    <property type="match status" value="1"/>
</dbReference>
<comment type="caution">
    <text evidence="10">The sequence shown here is derived from an EMBL/GenBank/DDBJ whole genome shotgun (WGS) entry which is preliminary data.</text>
</comment>
<evidence type="ECO:0000256" key="5">
    <source>
        <dbReference type="ARBA" id="ARBA00023136"/>
    </source>
</evidence>
<dbReference type="InterPro" id="IPR050957">
    <property type="entry name" value="BMP_lipoprotein"/>
</dbReference>
<evidence type="ECO:0000256" key="8">
    <source>
        <dbReference type="SAM" id="SignalP"/>
    </source>
</evidence>
<evidence type="ECO:0000256" key="3">
    <source>
        <dbReference type="ARBA" id="ARBA00022475"/>
    </source>
</evidence>
<protein>
    <submittedName>
        <fullName evidence="10">BMP family ABC transporter substrate-binding protein</fullName>
    </submittedName>
</protein>
<feature type="signal peptide" evidence="8">
    <location>
        <begin position="1"/>
        <end position="19"/>
    </location>
</feature>
<dbReference type="InterPro" id="IPR003760">
    <property type="entry name" value="PnrA-like"/>
</dbReference>
<keyword evidence="6" id="KW-0449">Lipoprotein</keyword>
<dbReference type="OMA" id="DASQEWY"/>
<comment type="similarity">
    <text evidence="2">Belongs to the BMP lipoprotein family.</text>
</comment>
<dbReference type="SUPFAM" id="SSF53822">
    <property type="entry name" value="Periplasmic binding protein-like I"/>
    <property type="match status" value="1"/>
</dbReference>
<evidence type="ECO:0000313" key="11">
    <source>
        <dbReference type="Proteomes" id="UP000236394"/>
    </source>
</evidence>
<keyword evidence="5" id="KW-0472">Membrane</keyword>
<dbReference type="RefSeq" id="WP_012994015.1">
    <property type="nucleotide sequence ID" value="NZ_NBZD01000002.1"/>
</dbReference>
<keyword evidence="4 8" id="KW-0732">Signal</keyword>
<evidence type="ECO:0000256" key="6">
    <source>
        <dbReference type="ARBA" id="ARBA00023288"/>
    </source>
</evidence>
<sequence>MKKLLSVLCVGAMMLAMLAGCGNSPAKSGETGNGSAPAEQKEAAQKDGEKREGKKVYNVAYLVNGNLGDKSFFDSAQAGLETLKKAGRITLKTIEMGGTDADKPKWLSTLYEVAESNEYDVIVCGTYQMPDFLKEVAEKYPEQKFITFDDDTYAGKCKNVVNLTYKQNELGYIIGVFAACMTKDTKVKNINPEKVIGFVGGIDSPVINDFLYGYIIGAQKVDKDIKIDTRYTNDYVDTAKAKEYGLSMISDNKADIIWGVAGNAGNGAAAAALEKGNAWFIGVDSDQEATFPADLAAITLTSGLKNIGNSLVYIFDELDKGKTYWGQLVSFGLDKDGVGIVTDKNFAKYASEETKKAVKEAIDDVIKGKVKVPTVLGGANEDELKKLRNSVQP</sequence>
<name>A0A2J8B277_9FIRM</name>
<feature type="compositionally biased region" description="Basic and acidic residues" evidence="7">
    <location>
        <begin position="39"/>
        <end position="50"/>
    </location>
</feature>
<dbReference type="PANTHER" id="PTHR34296:SF2">
    <property type="entry name" value="ABC TRANSPORTER GUANOSINE-BINDING PROTEIN NUPN"/>
    <property type="match status" value="1"/>
</dbReference>
<dbReference type="EMBL" id="NBZD01000002">
    <property type="protein sequence ID" value="PNH18864.1"/>
    <property type="molecule type" value="Genomic_DNA"/>
</dbReference>
<evidence type="ECO:0000256" key="2">
    <source>
        <dbReference type="ARBA" id="ARBA00008610"/>
    </source>
</evidence>
<dbReference type="Proteomes" id="UP000236394">
    <property type="component" value="Unassembled WGS sequence"/>
</dbReference>
<gene>
    <name evidence="10" type="ORF">B7R76_04730</name>
</gene>
<evidence type="ECO:0000313" key="10">
    <source>
        <dbReference type="EMBL" id="PNH18864.1"/>
    </source>
</evidence>
<evidence type="ECO:0000256" key="7">
    <source>
        <dbReference type="SAM" id="MobiDB-lite"/>
    </source>
</evidence>
<evidence type="ECO:0000259" key="9">
    <source>
        <dbReference type="Pfam" id="PF02608"/>
    </source>
</evidence>
<feature type="chain" id="PRO_5039295748" evidence="8">
    <location>
        <begin position="20"/>
        <end position="393"/>
    </location>
</feature>
<dbReference type="AlphaFoldDB" id="A0A2J8B277"/>
<dbReference type="Pfam" id="PF02608">
    <property type="entry name" value="Bmp"/>
    <property type="match status" value="1"/>
</dbReference>
<keyword evidence="3" id="KW-1003">Cell membrane</keyword>
<organism evidence="10 11">
    <name type="scientific">Mageeibacillus indolicus</name>
    <dbReference type="NCBI Taxonomy" id="884684"/>
    <lineage>
        <taxon>Bacteria</taxon>
        <taxon>Bacillati</taxon>
        <taxon>Bacillota</taxon>
        <taxon>Clostridia</taxon>
        <taxon>Eubacteriales</taxon>
        <taxon>Oscillospiraceae</taxon>
        <taxon>Mageeibacillus</taxon>
    </lineage>
</organism>
<reference evidence="11" key="1">
    <citation type="submission" date="2017-04" db="EMBL/GenBank/DDBJ databases">
        <authorList>
            <person name="Bumgarner R.E."/>
            <person name="Fredricks D.N."/>
            <person name="Srinivasan S."/>
        </authorList>
    </citation>
    <scope>NUCLEOTIDE SEQUENCE [LARGE SCALE GENOMIC DNA]</scope>
    <source>
        <strain evidence="11">KA00405</strain>
    </source>
</reference>
<dbReference type="InterPro" id="IPR028082">
    <property type="entry name" value="Peripla_BP_I"/>
</dbReference>
<proteinExistence type="inferred from homology"/>
<dbReference type="Gene3D" id="3.40.50.2300">
    <property type="match status" value="2"/>
</dbReference>
<feature type="region of interest" description="Disordered" evidence="7">
    <location>
        <begin position="26"/>
        <end position="50"/>
    </location>
</feature>